<keyword evidence="1" id="KW-0472">Membrane</keyword>
<dbReference type="EMBL" id="CP064788">
    <property type="protein sequence ID" value="QSG07762.1"/>
    <property type="molecule type" value="Genomic_DNA"/>
</dbReference>
<dbReference type="KEGG" id="hds:HSR122_0351"/>
<feature type="transmembrane region" description="Helical" evidence="1">
    <location>
        <begin position="133"/>
        <end position="152"/>
    </location>
</feature>
<dbReference type="InterPro" id="IPR011674">
    <property type="entry name" value="DUF1616"/>
</dbReference>
<evidence type="ECO:0000259" key="2">
    <source>
        <dbReference type="Pfam" id="PF07760"/>
    </source>
</evidence>
<feature type="domain" description="DUF1616" evidence="2">
    <location>
        <begin position="26"/>
        <end position="340"/>
    </location>
</feature>
<keyword evidence="1" id="KW-0812">Transmembrane</keyword>
<protein>
    <submittedName>
        <fullName evidence="3">Membrane associated protein with extracellular Ig-like domain, a component of a putative secretion system</fullName>
    </submittedName>
</protein>
<feature type="transmembrane region" description="Helical" evidence="1">
    <location>
        <begin position="45"/>
        <end position="68"/>
    </location>
</feature>
<keyword evidence="1" id="KW-1133">Transmembrane helix</keyword>
<dbReference type="AlphaFoldDB" id="A0A897N4B1"/>
<dbReference type="Proteomes" id="UP000662973">
    <property type="component" value="Chromosome"/>
</dbReference>
<keyword evidence="4" id="KW-1185">Reference proteome</keyword>
<feature type="transmembrane region" description="Helical" evidence="1">
    <location>
        <begin position="20"/>
        <end position="39"/>
    </location>
</feature>
<feature type="transmembrane region" description="Helical" evidence="1">
    <location>
        <begin position="105"/>
        <end position="127"/>
    </location>
</feature>
<feature type="transmembrane region" description="Helical" evidence="1">
    <location>
        <begin position="187"/>
        <end position="208"/>
    </location>
</feature>
<accession>A0A897N4B1</accession>
<evidence type="ECO:0000313" key="3">
    <source>
        <dbReference type="EMBL" id="QSG07762.1"/>
    </source>
</evidence>
<dbReference type="InterPro" id="IPR014495">
    <property type="entry name" value="UCP018671"/>
</dbReference>
<evidence type="ECO:0000313" key="4">
    <source>
        <dbReference type="Proteomes" id="UP000662973"/>
    </source>
</evidence>
<gene>
    <name evidence="3" type="ORF">HSR122_0351</name>
</gene>
<name>A0A897N4B1_9EURY</name>
<dbReference type="Pfam" id="PF07760">
    <property type="entry name" value="DUF1616"/>
    <property type="match status" value="1"/>
</dbReference>
<evidence type="ECO:0000256" key="1">
    <source>
        <dbReference type="SAM" id="Phobius"/>
    </source>
</evidence>
<proteinExistence type="predicted"/>
<dbReference type="PIRSF" id="PIRSF018671">
    <property type="entry name" value="UCP018671"/>
    <property type="match status" value="1"/>
</dbReference>
<reference evidence="3 4" key="1">
    <citation type="submission" date="2020-11" db="EMBL/GenBank/DDBJ databases">
        <title>Carbohydrate-dependent, anaerobic sulfur respiration: A novel catabolism in halophilic archaea.</title>
        <authorList>
            <person name="Sorokin D.Y."/>
            <person name="Messina E."/>
            <person name="Smedile F."/>
            <person name="La Cono V."/>
            <person name="Hallsworth J.E."/>
            <person name="Yakimov M.M."/>
        </authorList>
    </citation>
    <scope>NUCLEOTIDE SEQUENCE [LARGE SCALE GENOMIC DNA]</scope>
    <source>
        <strain evidence="3 4">HSR12-2</strain>
    </source>
</reference>
<sequence length="347" mass="37737">MEIMRNALQEIRRIHITIPVDLVGVVVLVALFDGLTFRLSTVFPLARAVVGIVIALFVPGYLLLAIIFPRQSTESDQDDPVLSGRTQFGLRRLAQGGAPSWTERFLLSFGLSLALLPVLALVVAPISGSLSQSAVVTGLNAVVLFGVVTAFVRRNLVPRDERLHLSFGAWIASVREAFEGARVTDRVLTVLFVLSVVSAVATMGFVVLSPDNGEAYTSFAVLSENGDGELLASGYPEEIRQGTDAELAVRVENHEGSETDYTAVAVLQRIDVSDDSVTVTESEQVFRERSTVPTGETWTATHTVEPTLVGENLRLRYYLYQGEPPQNVNADTAYRTVSLWTSVSPSE</sequence>
<organism evidence="3 4">
    <name type="scientific">Halapricum desulfuricans</name>
    <dbReference type="NCBI Taxonomy" id="2841257"/>
    <lineage>
        <taxon>Archaea</taxon>
        <taxon>Methanobacteriati</taxon>
        <taxon>Methanobacteriota</taxon>
        <taxon>Stenosarchaea group</taxon>
        <taxon>Halobacteria</taxon>
        <taxon>Halobacteriales</taxon>
        <taxon>Haloarculaceae</taxon>
        <taxon>Halapricum</taxon>
    </lineage>
</organism>